<gene>
    <name evidence="2" type="ORF">METZ01_LOCUS118811</name>
</gene>
<evidence type="ECO:0000259" key="1">
    <source>
        <dbReference type="PROSITE" id="PS50943"/>
    </source>
</evidence>
<dbReference type="InterPro" id="IPR010982">
    <property type="entry name" value="Lambda_DNA-bd_dom_sf"/>
</dbReference>
<dbReference type="AlphaFoldDB" id="A0A381XP05"/>
<proteinExistence type="predicted"/>
<accession>A0A381XP05</accession>
<name>A0A381XP05_9ZZZZ</name>
<dbReference type="InterPro" id="IPR001387">
    <property type="entry name" value="Cro/C1-type_HTH"/>
</dbReference>
<dbReference type="EMBL" id="UINC01015710">
    <property type="protein sequence ID" value="SVA65957.1"/>
    <property type="molecule type" value="Genomic_DNA"/>
</dbReference>
<dbReference type="CDD" id="cd00093">
    <property type="entry name" value="HTH_XRE"/>
    <property type="match status" value="1"/>
</dbReference>
<protein>
    <recommendedName>
        <fullName evidence="1">HTH cro/C1-type domain-containing protein</fullName>
    </recommendedName>
</protein>
<dbReference type="PROSITE" id="PS50943">
    <property type="entry name" value="HTH_CROC1"/>
    <property type="match status" value="1"/>
</dbReference>
<feature type="domain" description="HTH cro/C1-type" evidence="1">
    <location>
        <begin position="8"/>
        <end position="48"/>
    </location>
</feature>
<evidence type="ECO:0000313" key="2">
    <source>
        <dbReference type="EMBL" id="SVA65957.1"/>
    </source>
</evidence>
<dbReference type="SUPFAM" id="SSF47413">
    <property type="entry name" value="lambda repressor-like DNA-binding domains"/>
    <property type="match status" value="1"/>
</dbReference>
<sequence length="48" mass="5389">MLPSLETIKEERKKLNMTQKKLATMTGVSTSMINQIESGRCKPSYNTA</sequence>
<feature type="non-terminal residue" evidence="2">
    <location>
        <position position="48"/>
    </location>
</feature>
<dbReference type="Gene3D" id="1.10.260.40">
    <property type="entry name" value="lambda repressor-like DNA-binding domains"/>
    <property type="match status" value="1"/>
</dbReference>
<organism evidence="2">
    <name type="scientific">marine metagenome</name>
    <dbReference type="NCBI Taxonomy" id="408172"/>
    <lineage>
        <taxon>unclassified sequences</taxon>
        <taxon>metagenomes</taxon>
        <taxon>ecological metagenomes</taxon>
    </lineage>
</organism>
<dbReference type="Pfam" id="PF01381">
    <property type="entry name" value="HTH_3"/>
    <property type="match status" value="1"/>
</dbReference>
<dbReference type="GO" id="GO:0003677">
    <property type="term" value="F:DNA binding"/>
    <property type="evidence" value="ECO:0007669"/>
    <property type="project" value="InterPro"/>
</dbReference>
<reference evidence="2" key="1">
    <citation type="submission" date="2018-05" db="EMBL/GenBank/DDBJ databases">
        <authorList>
            <person name="Lanie J.A."/>
            <person name="Ng W.-L."/>
            <person name="Kazmierczak K.M."/>
            <person name="Andrzejewski T.M."/>
            <person name="Davidsen T.M."/>
            <person name="Wayne K.J."/>
            <person name="Tettelin H."/>
            <person name="Glass J.I."/>
            <person name="Rusch D."/>
            <person name="Podicherti R."/>
            <person name="Tsui H.-C.T."/>
            <person name="Winkler M.E."/>
        </authorList>
    </citation>
    <scope>NUCLEOTIDE SEQUENCE</scope>
</reference>